<dbReference type="GO" id="GO:0120501">
    <property type="term" value="F:F-actin monooxygenase activity"/>
    <property type="evidence" value="ECO:0007669"/>
    <property type="project" value="UniProtKB-EC"/>
</dbReference>
<evidence type="ECO:0000256" key="2">
    <source>
        <dbReference type="ARBA" id="ARBA00004123"/>
    </source>
</evidence>
<dbReference type="InterPro" id="IPR050540">
    <property type="entry name" value="F-actin_Monoox_Mical"/>
</dbReference>
<dbReference type="Pfam" id="PF01494">
    <property type="entry name" value="FAD_binding_3"/>
    <property type="match status" value="1"/>
</dbReference>
<dbReference type="InterPro" id="IPR001781">
    <property type="entry name" value="Znf_LIM"/>
</dbReference>
<dbReference type="Gene3D" id="1.10.418.10">
    <property type="entry name" value="Calponin-like domain"/>
    <property type="match status" value="1"/>
</dbReference>
<comment type="subcellular location">
    <subcellularLocation>
        <location evidence="3">Cytoplasm</location>
    </subcellularLocation>
    <subcellularLocation>
        <location evidence="2">Nucleus</location>
    </subcellularLocation>
</comment>
<feature type="compositionally biased region" description="Polar residues" evidence="20">
    <location>
        <begin position="640"/>
        <end position="656"/>
    </location>
</feature>
<comment type="similarity">
    <text evidence="4">Belongs to the Mical family.</text>
</comment>
<evidence type="ECO:0000256" key="10">
    <source>
        <dbReference type="ARBA" id="ARBA00022833"/>
    </source>
</evidence>
<evidence type="ECO:0000256" key="5">
    <source>
        <dbReference type="ARBA" id="ARBA00012709"/>
    </source>
</evidence>
<dbReference type="GeneID" id="107707484"/>
<feature type="region of interest" description="Disordered" evidence="20">
    <location>
        <begin position="632"/>
        <end position="705"/>
    </location>
</feature>
<feature type="compositionally biased region" description="Low complexity" evidence="20">
    <location>
        <begin position="1007"/>
        <end position="1019"/>
    </location>
</feature>
<dbReference type="PRINTS" id="PR00420">
    <property type="entry name" value="RNGMNOXGNASE"/>
</dbReference>
<evidence type="ECO:0000256" key="19">
    <source>
        <dbReference type="SAM" id="Coils"/>
    </source>
</evidence>
<name>A0A673IN14_9TELE</name>
<accession>A0A673IN14</accession>
<evidence type="ECO:0000256" key="14">
    <source>
        <dbReference type="ARBA" id="ARBA00023038"/>
    </source>
</evidence>
<dbReference type="SMART" id="SM00132">
    <property type="entry name" value="LIM"/>
    <property type="match status" value="1"/>
</dbReference>
<evidence type="ECO:0000256" key="15">
    <source>
        <dbReference type="ARBA" id="ARBA00023203"/>
    </source>
</evidence>
<comment type="catalytic activity">
    <reaction evidence="17">
        <text>L-methionyl-[F-actin] + NADPH + O2 + H(+) = L-methionyl-(R)-S-oxide-[F-actin] + NADP(+) + H2O</text>
        <dbReference type="Rhea" id="RHEA:51308"/>
        <dbReference type="Rhea" id="RHEA-COMP:12953"/>
        <dbReference type="Rhea" id="RHEA-COMP:12956"/>
        <dbReference type="ChEBI" id="CHEBI:15377"/>
        <dbReference type="ChEBI" id="CHEBI:15378"/>
        <dbReference type="ChEBI" id="CHEBI:15379"/>
        <dbReference type="ChEBI" id="CHEBI:16044"/>
        <dbReference type="ChEBI" id="CHEBI:45764"/>
        <dbReference type="ChEBI" id="CHEBI:57783"/>
        <dbReference type="ChEBI" id="CHEBI:58349"/>
        <dbReference type="EC" id="1.14.13.225"/>
    </reaction>
</comment>
<dbReference type="InterPro" id="IPR022735">
    <property type="entry name" value="bMERB_dom"/>
</dbReference>
<dbReference type="PANTHER" id="PTHR23167">
    <property type="entry name" value="CALPONIN HOMOLOGY DOMAIN-CONTAINING PROTEIN DDB_G0272472-RELATED"/>
    <property type="match status" value="1"/>
</dbReference>
<evidence type="ECO:0000256" key="18">
    <source>
        <dbReference type="PROSITE-ProRule" id="PRU00125"/>
    </source>
</evidence>
<feature type="compositionally biased region" description="Pro residues" evidence="20">
    <location>
        <begin position="1075"/>
        <end position="1096"/>
    </location>
</feature>
<keyword evidence="15" id="KW-0009">Actin-binding</keyword>
<dbReference type="CDD" id="cd09439">
    <property type="entry name" value="LIM_Mical"/>
    <property type="match status" value="1"/>
</dbReference>
<keyword evidence="12" id="KW-0560">Oxidoreductase</keyword>
<keyword evidence="6" id="KW-0963">Cytoplasm</keyword>
<gene>
    <name evidence="24" type="primary">LOC107707484</name>
</gene>
<evidence type="ECO:0000256" key="12">
    <source>
        <dbReference type="ARBA" id="ARBA00023002"/>
    </source>
</evidence>
<keyword evidence="14 18" id="KW-0440">LIM domain</keyword>
<feature type="region of interest" description="Disordered" evidence="20">
    <location>
        <begin position="1181"/>
        <end position="1200"/>
    </location>
</feature>
<feature type="compositionally biased region" description="Basic and acidic residues" evidence="20">
    <location>
        <begin position="984"/>
        <end position="996"/>
    </location>
</feature>
<dbReference type="Pfam" id="PF12130">
    <property type="entry name" value="bMERB_dom"/>
    <property type="match status" value="1"/>
</dbReference>
<evidence type="ECO:0000259" key="21">
    <source>
        <dbReference type="PROSITE" id="PS50021"/>
    </source>
</evidence>
<feature type="domain" description="BMERB" evidence="23">
    <location>
        <begin position="1282"/>
        <end position="1431"/>
    </location>
</feature>
<keyword evidence="8 18" id="KW-0479">Metal-binding</keyword>
<dbReference type="InterPro" id="IPR001715">
    <property type="entry name" value="CH_dom"/>
</dbReference>
<dbReference type="InterPro" id="IPR002938">
    <property type="entry name" value="FAD-bd"/>
</dbReference>
<comment type="cofactor">
    <cofactor evidence="1">
        <name>FAD</name>
        <dbReference type="ChEBI" id="CHEBI:57692"/>
    </cofactor>
</comment>
<keyword evidence="16" id="KW-0539">Nucleus</keyword>
<dbReference type="SMART" id="SM00033">
    <property type="entry name" value="CH"/>
    <property type="match status" value="1"/>
</dbReference>
<dbReference type="GO" id="GO:0005737">
    <property type="term" value="C:cytoplasm"/>
    <property type="evidence" value="ECO:0007669"/>
    <property type="project" value="UniProtKB-SubCell"/>
</dbReference>
<feature type="compositionally biased region" description="Polar residues" evidence="20">
    <location>
        <begin position="1058"/>
        <end position="1071"/>
    </location>
</feature>
<proteinExistence type="inferred from homology"/>
<feature type="compositionally biased region" description="Low complexity" evidence="20">
    <location>
        <begin position="859"/>
        <end position="868"/>
    </location>
</feature>
<dbReference type="SMART" id="SM01203">
    <property type="entry name" value="DUF3585"/>
    <property type="match status" value="1"/>
</dbReference>
<feature type="compositionally biased region" description="Polar residues" evidence="20">
    <location>
        <begin position="1158"/>
        <end position="1174"/>
    </location>
</feature>
<dbReference type="InterPro" id="IPR057494">
    <property type="entry name" value="Rossman_Mical"/>
</dbReference>
<evidence type="ECO:0000256" key="17">
    <source>
        <dbReference type="ARBA" id="ARBA00049522"/>
    </source>
</evidence>
<dbReference type="Gene3D" id="2.10.110.10">
    <property type="entry name" value="Cysteine Rich Protein"/>
    <property type="match status" value="1"/>
</dbReference>
<dbReference type="Ensembl" id="ENSSRHT00000041379.1">
    <property type="protein sequence ID" value="ENSSRHP00000040227.1"/>
    <property type="gene ID" value="ENSSRHG00000020471.1"/>
</dbReference>
<feature type="domain" description="Calponin-homology (CH)" evidence="21">
    <location>
        <begin position="516"/>
        <end position="619"/>
    </location>
</feature>
<evidence type="ECO:0000256" key="3">
    <source>
        <dbReference type="ARBA" id="ARBA00004496"/>
    </source>
</evidence>
<evidence type="ECO:0000256" key="6">
    <source>
        <dbReference type="ARBA" id="ARBA00022490"/>
    </source>
</evidence>
<evidence type="ECO:0000256" key="1">
    <source>
        <dbReference type="ARBA" id="ARBA00001974"/>
    </source>
</evidence>
<keyword evidence="25" id="KW-1185">Reference proteome</keyword>
<dbReference type="InterPro" id="IPR036188">
    <property type="entry name" value="FAD/NAD-bd_sf"/>
</dbReference>
<feature type="region of interest" description="Disordered" evidence="20">
    <location>
        <begin position="942"/>
        <end position="1037"/>
    </location>
</feature>
<feature type="region of interest" description="Disordered" evidence="20">
    <location>
        <begin position="1050"/>
        <end position="1174"/>
    </location>
</feature>
<evidence type="ECO:0000256" key="11">
    <source>
        <dbReference type="ARBA" id="ARBA00022857"/>
    </source>
</evidence>
<evidence type="ECO:0000256" key="9">
    <source>
        <dbReference type="ARBA" id="ARBA00022827"/>
    </source>
</evidence>
<dbReference type="PROSITE" id="PS50023">
    <property type="entry name" value="LIM_DOMAIN_2"/>
    <property type="match status" value="1"/>
</dbReference>
<organism evidence="24 25">
    <name type="scientific">Sinocyclocheilus rhinocerous</name>
    <dbReference type="NCBI Taxonomy" id="307959"/>
    <lineage>
        <taxon>Eukaryota</taxon>
        <taxon>Metazoa</taxon>
        <taxon>Chordata</taxon>
        <taxon>Craniata</taxon>
        <taxon>Vertebrata</taxon>
        <taxon>Euteleostomi</taxon>
        <taxon>Actinopterygii</taxon>
        <taxon>Neopterygii</taxon>
        <taxon>Teleostei</taxon>
        <taxon>Ostariophysi</taxon>
        <taxon>Cypriniformes</taxon>
        <taxon>Cyprinidae</taxon>
        <taxon>Cyprininae</taxon>
        <taxon>Sinocyclocheilus</taxon>
    </lineage>
</organism>
<reference evidence="24" key="1">
    <citation type="submission" date="2025-08" db="UniProtKB">
        <authorList>
            <consortium name="Ensembl"/>
        </authorList>
    </citation>
    <scope>IDENTIFICATION</scope>
</reference>
<evidence type="ECO:0000256" key="16">
    <source>
        <dbReference type="ARBA" id="ARBA00023242"/>
    </source>
</evidence>
<dbReference type="PANTHER" id="PTHR23167:SF39">
    <property type="entry name" value="[F-ACTIN]-MONOOXYGENASE MICAL2"/>
    <property type="match status" value="1"/>
</dbReference>
<keyword evidence="19" id="KW-0175">Coiled coil</keyword>
<feature type="region of interest" description="Disordered" evidence="20">
    <location>
        <begin position="815"/>
        <end position="904"/>
    </location>
</feature>
<evidence type="ECO:0000256" key="8">
    <source>
        <dbReference type="ARBA" id="ARBA00022723"/>
    </source>
</evidence>
<dbReference type="Proteomes" id="UP000472270">
    <property type="component" value="Unassembled WGS sequence"/>
</dbReference>
<dbReference type="Gene3D" id="3.50.50.60">
    <property type="entry name" value="FAD/NAD(P)-binding domain"/>
    <property type="match status" value="1"/>
</dbReference>
<dbReference type="SUPFAM" id="SSF47576">
    <property type="entry name" value="Calponin-homology domain, CH-domain"/>
    <property type="match status" value="1"/>
</dbReference>
<reference evidence="24" key="2">
    <citation type="submission" date="2025-09" db="UniProtKB">
        <authorList>
            <consortium name="Ensembl"/>
        </authorList>
    </citation>
    <scope>IDENTIFICATION</scope>
</reference>
<dbReference type="Pfam" id="PF25413">
    <property type="entry name" value="Rossman_Mical"/>
    <property type="match status" value="1"/>
</dbReference>
<dbReference type="PROSITE" id="PS51848">
    <property type="entry name" value="BMERB"/>
    <property type="match status" value="1"/>
</dbReference>
<feature type="compositionally biased region" description="Low complexity" evidence="20">
    <location>
        <begin position="893"/>
        <end position="903"/>
    </location>
</feature>
<sequence>MGETEDERTSQAGQLFENFVQATTCKGTLQAFSILCRQLELNLSDHRGFYSSLKAAITYWKAKGLWGKLDKRASHKEYSKGKACTDTRCLIIGGGPCGFRTAIELALLGAKVVVIEKRDTFSRNNVLHLWPYTIHDLRNLGAKKFYGKFCAGSIDHISIRQLQLMLLKIALIVGVEVHVNVEFVKLLEPPEGQDTDGPGWRAEVRPADHQISDYEFDVIIGADGRRSTLDGFKRKEFRGKLAIAITANFVNRNTTAEAKVEEISGVAFIFNQKFFLELKEETGIDLENIVYYKDNTHYFVMTAKKQSLLDKGVIINDYIETERLLASDNVNQEALLSYAREAADFGTNYQLPSLDYAINHYSQSDVAMFDFTCMYASENAALVREKNGHQMLVALVGDSLLEPFWPMGTGCARGFLAAFDTAWMIKGWAQGKQPLDLLSERESIYRLLPQTTAENISKNFEQYTIDPATRYPNLNSTCVRPHQVRHLYINGEQGLSSLERSGPTRTSVNISRRESEVRPSRLLLWCQKQTQGYRGVDVTDLTTSWRSGLALCALIHRQRPDLIDFDSLNEADCAKNNQLAFDVAEREFGIQPVTTGKEMNAERGPDKLIMVLYLSKFYEMFRNSFLSITGVPKETDANNEDYSSKTTNSLYSSINQALPRKRIPKVDKKLEDNDNKKRKKASSHLEELMPNQSAPPVGEREEQKENKVRFMATQLLARFEENAPSCGVRRQTSMRKEFLQGLGGSDTCHFCMKRVYIMERLSAEGYFFHRECFRCNICGCTLRLGGHAFDSNQGTFYCKLHFSQRKISSRHLRGEINGVGRPSSSASSDYTATDGLRGPSSGAESDSRTQNDPKGLSNPSAPAESAEAQALSDSTEVINMSEVKDSSKKPDPADSAPACPDSPLQKVKCFTAKGEITNKNNLWRKKIRSTLPLVLIKKFHRGKPDDSTEALTKEDEDSDFEEIHESLSSTKAATSTTGSDCPLMEDKKSTPMEEIPKIPLYRTHFLPESPKPSTSSPEPVVMAVPSEANSLSPKNKLMLSLSEKEKLLNWDLAAPGKPSTSEGEQIDRTSTNPPNDQPEPEAPPKPSRPQPKPTPPLFGFQLWASSLRKSLSSSKGNNPVVLKRNRPLKARPLSEGSFNLSGLFGSSIRSNQDEEHSNTSTDGSQSRVRTGSELTTLLEQVALGSKTHKGTKDDMASLPPRKLNFFSSLRIKRSEGADQIKGDNQKDILTILSRFRSKASSQQQQQQESNSSSEEEQDPDSQKTYSDTSQKKKEKTAIQQTKRDQLKILHRAQVIQRQLEEVEEKQRALEEKGVALEKILRGETGDDSTDETTLLQTWFKLVLEKNKLSRYESELMIFAEELELEDTQSRLQQDLRWRMDTDDCEKSASELAEEQSLLVEIMKVVEKRDKLVSLLEEQRLKEKAEDRDLESMILSRGYQFHWT</sequence>
<dbReference type="GO" id="GO:0005634">
    <property type="term" value="C:nucleus"/>
    <property type="evidence" value="ECO:0007669"/>
    <property type="project" value="UniProtKB-SubCell"/>
</dbReference>
<feature type="coiled-coil region" evidence="19">
    <location>
        <begin position="1292"/>
        <end position="1319"/>
    </location>
</feature>
<dbReference type="SUPFAM" id="SSF51905">
    <property type="entry name" value="FAD/NAD(P)-binding domain"/>
    <property type="match status" value="1"/>
</dbReference>
<keyword evidence="10 18" id="KW-0862">Zinc</keyword>
<keyword evidence="7" id="KW-0285">Flavoprotein</keyword>
<dbReference type="PROSITE" id="PS50021">
    <property type="entry name" value="CH"/>
    <property type="match status" value="1"/>
</dbReference>
<evidence type="ECO:0000259" key="22">
    <source>
        <dbReference type="PROSITE" id="PS50023"/>
    </source>
</evidence>
<dbReference type="FunFam" id="3.50.50.60:FF:000004">
    <property type="entry name" value="protein-methionine sulfoxide oxidase MICAL2 isoform X1"/>
    <property type="match status" value="1"/>
</dbReference>
<keyword evidence="9" id="KW-0274">FAD</keyword>
<evidence type="ECO:0000256" key="4">
    <source>
        <dbReference type="ARBA" id="ARBA00008223"/>
    </source>
</evidence>
<evidence type="ECO:0000313" key="25">
    <source>
        <dbReference type="Proteomes" id="UP000472270"/>
    </source>
</evidence>
<evidence type="ECO:0000256" key="7">
    <source>
        <dbReference type="ARBA" id="ARBA00022630"/>
    </source>
</evidence>
<feature type="compositionally biased region" description="Low complexity" evidence="20">
    <location>
        <begin position="1133"/>
        <end position="1147"/>
    </location>
</feature>
<dbReference type="Pfam" id="PF00307">
    <property type="entry name" value="CH"/>
    <property type="match status" value="1"/>
</dbReference>
<dbReference type="RefSeq" id="XP_016367000.1">
    <property type="nucleotide sequence ID" value="XM_016511514.1"/>
</dbReference>
<keyword evidence="13" id="KW-0503">Monooxygenase</keyword>
<dbReference type="EC" id="1.14.13.225" evidence="5"/>
<dbReference type="SUPFAM" id="SSF57716">
    <property type="entry name" value="Glucocorticoid receptor-like (DNA-binding domain)"/>
    <property type="match status" value="2"/>
</dbReference>
<dbReference type="FunFam" id="1.10.418.10:FF:000026">
    <property type="entry name" value="protein-methionine sulfoxide oxidase MICAL3 isoform X1"/>
    <property type="match status" value="1"/>
</dbReference>
<feature type="compositionally biased region" description="Basic and acidic residues" evidence="20">
    <location>
        <begin position="664"/>
        <end position="675"/>
    </location>
</feature>
<dbReference type="GO" id="GO:0046872">
    <property type="term" value="F:metal ion binding"/>
    <property type="evidence" value="ECO:0007669"/>
    <property type="project" value="UniProtKB-KW"/>
</dbReference>
<dbReference type="Pfam" id="PF00412">
    <property type="entry name" value="LIM"/>
    <property type="match status" value="1"/>
</dbReference>
<dbReference type="InterPro" id="IPR036872">
    <property type="entry name" value="CH_dom_sf"/>
</dbReference>
<feature type="compositionally biased region" description="Basic and acidic residues" evidence="20">
    <location>
        <begin position="882"/>
        <end position="892"/>
    </location>
</feature>
<keyword evidence="11" id="KW-0521">NADP</keyword>
<evidence type="ECO:0000313" key="24">
    <source>
        <dbReference type="Ensembl" id="ENSSRHP00000040227.1"/>
    </source>
</evidence>
<feature type="region of interest" description="Disordered" evidence="20">
    <location>
        <begin position="1236"/>
        <end position="1281"/>
    </location>
</feature>
<dbReference type="GO" id="GO:0003779">
    <property type="term" value="F:actin binding"/>
    <property type="evidence" value="ECO:0007669"/>
    <property type="project" value="UniProtKB-KW"/>
</dbReference>
<feature type="compositionally biased region" description="Low complexity" evidence="20">
    <location>
        <begin position="966"/>
        <end position="979"/>
    </location>
</feature>
<evidence type="ECO:0000256" key="13">
    <source>
        <dbReference type="ARBA" id="ARBA00023033"/>
    </source>
</evidence>
<feature type="domain" description="LIM zinc-binding" evidence="22">
    <location>
        <begin position="746"/>
        <end position="808"/>
    </location>
</feature>
<dbReference type="GO" id="GO:0071949">
    <property type="term" value="F:FAD binding"/>
    <property type="evidence" value="ECO:0007669"/>
    <property type="project" value="InterPro"/>
</dbReference>
<protein>
    <recommendedName>
        <fullName evidence="5">F-actin monooxygenase</fullName>
        <ecNumber evidence="5">1.14.13.225</ecNumber>
    </recommendedName>
</protein>
<evidence type="ECO:0000256" key="20">
    <source>
        <dbReference type="SAM" id="MobiDB-lite"/>
    </source>
</evidence>
<dbReference type="PROSITE" id="PS00478">
    <property type="entry name" value="LIM_DOMAIN_1"/>
    <property type="match status" value="1"/>
</dbReference>
<feature type="compositionally biased region" description="Low complexity" evidence="20">
    <location>
        <begin position="1240"/>
        <end position="1252"/>
    </location>
</feature>
<feature type="compositionally biased region" description="Low complexity" evidence="20">
    <location>
        <begin position="1105"/>
        <end position="1115"/>
    </location>
</feature>
<evidence type="ECO:0000259" key="23">
    <source>
        <dbReference type="PROSITE" id="PS51848"/>
    </source>
</evidence>